<evidence type="ECO:0000313" key="1">
    <source>
        <dbReference type="EMBL" id="MFB9137824.1"/>
    </source>
</evidence>
<protein>
    <submittedName>
        <fullName evidence="1">Uncharacterized protein</fullName>
    </submittedName>
</protein>
<evidence type="ECO:0000313" key="2">
    <source>
        <dbReference type="Proteomes" id="UP001589645"/>
    </source>
</evidence>
<dbReference type="RefSeq" id="WP_390198161.1">
    <property type="nucleotide sequence ID" value="NZ_JBHMEP010000025.1"/>
</dbReference>
<proteinExistence type="predicted"/>
<dbReference type="EMBL" id="JBHMEP010000025">
    <property type="protein sequence ID" value="MFB9137824.1"/>
    <property type="molecule type" value="Genomic_DNA"/>
</dbReference>
<sequence length="82" mass="9442">MRIDINTRKIVEETAGKQIVAEIAKVINAHWKSCPNLSRDNDQMCNHSFDCDQNCEYMKSFIKLLEKIKVNQGKDKSIKKSA</sequence>
<reference evidence="1 2" key="1">
    <citation type="submission" date="2024-09" db="EMBL/GenBank/DDBJ databases">
        <authorList>
            <person name="Sun Q."/>
            <person name="Mori K."/>
        </authorList>
    </citation>
    <scope>NUCLEOTIDE SEQUENCE [LARGE SCALE GENOMIC DNA]</scope>
    <source>
        <strain evidence="1 2">CECT 8064</strain>
    </source>
</reference>
<keyword evidence="2" id="KW-1185">Reference proteome</keyword>
<accession>A0ABV5HUB0</accession>
<name>A0ABV5HUB0_9VIBR</name>
<organism evidence="1 2">
    <name type="scientific">Vibrio olivae</name>
    <dbReference type="NCBI Taxonomy" id="1243002"/>
    <lineage>
        <taxon>Bacteria</taxon>
        <taxon>Pseudomonadati</taxon>
        <taxon>Pseudomonadota</taxon>
        <taxon>Gammaproteobacteria</taxon>
        <taxon>Vibrionales</taxon>
        <taxon>Vibrionaceae</taxon>
        <taxon>Vibrio</taxon>
    </lineage>
</organism>
<gene>
    <name evidence="1" type="ORF">ACFFUV_23015</name>
</gene>
<dbReference type="Proteomes" id="UP001589645">
    <property type="component" value="Unassembled WGS sequence"/>
</dbReference>
<comment type="caution">
    <text evidence="1">The sequence shown here is derived from an EMBL/GenBank/DDBJ whole genome shotgun (WGS) entry which is preliminary data.</text>
</comment>